<accession>A0A2T1GKH2</accession>
<dbReference type="RefSeq" id="WP_106301043.1">
    <property type="nucleotide sequence ID" value="NZ_PVWO01000040.1"/>
</dbReference>
<organism evidence="2 3">
    <name type="scientific">Chamaesiphon polymorphus CCALA 037</name>
    <dbReference type="NCBI Taxonomy" id="2107692"/>
    <lineage>
        <taxon>Bacteria</taxon>
        <taxon>Bacillati</taxon>
        <taxon>Cyanobacteriota</taxon>
        <taxon>Cyanophyceae</taxon>
        <taxon>Gomontiellales</taxon>
        <taxon>Chamaesiphonaceae</taxon>
        <taxon>Chamaesiphon</taxon>
    </lineage>
</organism>
<name>A0A2T1GKH2_9CYAN</name>
<dbReference type="Gene3D" id="3.30.70.260">
    <property type="match status" value="1"/>
</dbReference>
<evidence type="ECO:0000259" key="1">
    <source>
        <dbReference type="PROSITE" id="PS51671"/>
    </source>
</evidence>
<proteinExistence type="predicted"/>
<dbReference type="Pfam" id="PF13291">
    <property type="entry name" value="ACT_4"/>
    <property type="match status" value="1"/>
</dbReference>
<feature type="domain" description="ACT" evidence="1">
    <location>
        <begin position="192"/>
        <end position="266"/>
    </location>
</feature>
<keyword evidence="3" id="KW-1185">Reference proteome</keyword>
<dbReference type="InterPro" id="IPR045865">
    <property type="entry name" value="ACT-like_dom_sf"/>
</dbReference>
<evidence type="ECO:0000313" key="2">
    <source>
        <dbReference type="EMBL" id="PSB58320.1"/>
    </source>
</evidence>
<dbReference type="SUPFAM" id="SSF55021">
    <property type="entry name" value="ACT-like"/>
    <property type="match status" value="1"/>
</dbReference>
<gene>
    <name evidence="2" type="ORF">C7B77_05275</name>
</gene>
<dbReference type="AlphaFoldDB" id="A0A2T1GKH2"/>
<dbReference type="PROSITE" id="PS51671">
    <property type="entry name" value="ACT"/>
    <property type="match status" value="2"/>
</dbReference>
<dbReference type="EMBL" id="PVWO01000040">
    <property type="protein sequence ID" value="PSB58320.1"/>
    <property type="molecule type" value="Genomic_DNA"/>
</dbReference>
<evidence type="ECO:0000313" key="3">
    <source>
        <dbReference type="Proteomes" id="UP000238937"/>
    </source>
</evidence>
<sequence length="277" mass="31339">MARSEAKEESITALNLRIRQNTREELEVQAKAHDCFYGDKPSISKLLDKIGNREVVLYGTTENTGTETGFNVIFRMQIEDLIGTLSLVCDIFKKHNISIIGASTVSTFKESLNTTQGYGDIIVRIPKDVNIDLLKIIEEIKGLKVEDICKKYAEKGKLTKEIVSMNKLNSGDTKKQIRETDLLIPWCKCSTSIKITAYARIGLLSDLTTVIAQNEIGVLSTYRKIHESEISETHFLLVITNFESLENLIKEIRELESVKEVRKTNINQIITDFKLPI</sequence>
<dbReference type="Proteomes" id="UP000238937">
    <property type="component" value="Unassembled WGS sequence"/>
</dbReference>
<feature type="domain" description="ACT" evidence="1">
    <location>
        <begin position="73"/>
        <end position="150"/>
    </location>
</feature>
<comment type="caution">
    <text evidence="2">The sequence shown here is derived from an EMBL/GenBank/DDBJ whole genome shotgun (WGS) entry which is preliminary data.</text>
</comment>
<protein>
    <recommendedName>
        <fullName evidence="1">ACT domain-containing protein</fullName>
    </recommendedName>
</protein>
<reference evidence="2 3" key="1">
    <citation type="submission" date="2018-03" db="EMBL/GenBank/DDBJ databases">
        <title>The ancient ancestry and fast evolution of plastids.</title>
        <authorList>
            <person name="Moore K.R."/>
            <person name="Magnabosco C."/>
            <person name="Momper L."/>
            <person name="Gold D.A."/>
            <person name="Bosak T."/>
            <person name="Fournier G.P."/>
        </authorList>
    </citation>
    <scope>NUCLEOTIDE SEQUENCE [LARGE SCALE GENOMIC DNA]</scope>
    <source>
        <strain evidence="2 3">CCALA 037</strain>
    </source>
</reference>
<dbReference type="InterPro" id="IPR002912">
    <property type="entry name" value="ACT_dom"/>
</dbReference>